<dbReference type="RefSeq" id="WP_129062327.1">
    <property type="nucleotide sequence ID" value="NZ_NXIE01000005.1"/>
</dbReference>
<dbReference type="Pfam" id="PF00460">
    <property type="entry name" value="Flg_bb_rod"/>
    <property type="match status" value="1"/>
</dbReference>
<keyword evidence="8" id="KW-0969">Cilium</keyword>
<dbReference type="EMBL" id="NXIE01000005">
    <property type="protein sequence ID" value="RXK11873.1"/>
    <property type="molecule type" value="Genomic_DNA"/>
</dbReference>
<organism evidence="8 9">
    <name type="scientific">Halarcobacter mediterraneus</name>
    <dbReference type="NCBI Taxonomy" id="2023153"/>
    <lineage>
        <taxon>Bacteria</taxon>
        <taxon>Pseudomonadati</taxon>
        <taxon>Campylobacterota</taxon>
        <taxon>Epsilonproteobacteria</taxon>
        <taxon>Campylobacterales</taxon>
        <taxon>Arcobacteraceae</taxon>
        <taxon>Halarcobacter</taxon>
    </lineage>
</organism>
<name>A0A4V1M121_9BACT</name>
<comment type="similarity">
    <text evidence="2 6">Belongs to the flagella basal body rod proteins family.</text>
</comment>
<gene>
    <name evidence="8" type="primary">flgB</name>
    <name evidence="8" type="ORF">CP965_11875</name>
</gene>
<evidence type="ECO:0000256" key="3">
    <source>
        <dbReference type="ARBA" id="ARBA00014376"/>
    </source>
</evidence>
<dbReference type="NCBIfam" id="TIGR01396">
    <property type="entry name" value="FlgB"/>
    <property type="match status" value="1"/>
</dbReference>
<keyword evidence="4 6" id="KW-0975">Bacterial flagellum</keyword>
<feature type="domain" description="Flagellar basal body rod protein N-terminal" evidence="7">
    <location>
        <begin position="20"/>
        <end position="37"/>
    </location>
</feature>
<evidence type="ECO:0000259" key="7">
    <source>
        <dbReference type="Pfam" id="PF00460"/>
    </source>
</evidence>
<dbReference type="InterPro" id="IPR006300">
    <property type="entry name" value="FlgB"/>
</dbReference>
<keyword evidence="9" id="KW-1185">Reference proteome</keyword>
<evidence type="ECO:0000256" key="4">
    <source>
        <dbReference type="ARBA" id="ARBA00023143"/>
    </source>
</evidence>
<dbReference type="GO" id="GO:0030694">
    <property type="term" value="C:bacterial-type flagellum basal body, rod"/>
    <property type="evidence" value="ECO:0007669"/>
    <property type="project" value="InterPro"/>
</dbReference>
<comment type="caution">
    <text evidence="8">The sequence shown here is derived from an EMBL/GenBank/DDBJ whole genome shotgun (WGS) entry which is preliminary data.</text>
</comment>
<proteinExistence type="inferred from homology"/>
<dbReference type="PIRSF" id="PIRSF002889">
    <property type="entry name" value="Rod_FlgB"/>
    <property type="match status" value="1"/>
</dbReference>
<evidence type="ECO:0000313" key="8">
    <source>
        <dbReference type="EMBL" id="RXK11873.1"/>
    </source>
</evidence>
<dbReference type="GO" id="GO:0071978">
    <property type="term" value="P:bacterial-type flagellum-dependent swarming motility"/>
    <property type="evidence" value="ECO:0007669"/>
    <property type="project" value="TreeGrafter"/>
</dbReference>
<comment type="subunit">
    <text evidence="6">The basal body constitutes a major portion of the flagellar organelle and consists of a number of rings mounted on a central rod.</text>
</comment>
<evidence type="ECO:0000256" key="5">
    <source>
        <dbReference type="ARBA" id="ARBA00024934"/>
    </source>
</evidence>
<evidence type="ECO:0000256" key="6">
    <source>
        <dbReference type="PIRNR" id="PIRNR002889"/>
    </source>
</evidence>
<evidence type="ECO:0000256" key="1">
    <source>
        <dbReference type="ARBA" id="ARBA00004117"/>
    </source>
</evidence>
<evidence type="ECO:0000256" key="2">
    <source>
        <dbReference type="ARBA" id="ARBA00009677"/>
    </source>
</evidence>
<dbReference type="PANTHER" id="PTHR30435">
    <property type="entry name" value="FLAGELLAR PROTEIN"/>
    <property type="match status" value="1"/>
</dbReference>
<dbReference type="OrthoDB" id="9788334at2"/>
<sequence>MQASEVTGLLFNQLSFRGDRQNVISSNIANVNTPGYKTKDLVFEDEIGKVKKEKDLPLYTTNSKHMTGFEPTKKNNQPRLIEVEGLKEQNDGNNVSMDRQMSEMSKNKIMFDALQSSIKKDSRLFKSVIESSQKN</sequence>
<dbReference type="PANTHER" id="PTHR30435:SF12">
    <property type="entry name" value="FLAGELLAR BASAL BODY ROD PROTEIN FLGB"/>
    <property type="match status" value="1"/>
</dbReference>
<dbReference type="AlphaFoldDB" id="A0A4V1M121"/>
<keyword evidence="8" id="KW-0282">Flagellum</keyword>
<keyword evidence="8" id="KW-0966">Cell projection</keyword>
<evidence type="ECO:0000313" key="9">
    <source>
        <dbReference type="Proteomes" id="UP000289718"/>
    </source>
</evidence>
<reference evidence="8 9" key="1">
    <citation type="submission" date="2017-09" db="EMBL/GenBank/DDBJ databases">
        <title>Genomics of the genus Arcobacter.</title>
        <authorList>
            <person name="Perez-Cataluna A."/>
            <person name="Figueras M.J."/>
            <person name="Salas-Masso N."/>
        </authorList>
    </citation>
    <scope>NUCLEOTIDE SEQUENCE [LARGE SCALE GENOMIC DNA]</scope>
    <source>
        <strain evidence="8 9">F156-34</strain>
    </source>
</reference>
<accession>A0A4V1M121</accession>
<dbReference type="Proteomes" id="UP000289718">
    <property type="component" value="Unassembled WGS sequence"/>
</dbReference>
<protein>
    <recommendedName>
        <fullName evidence="3 6">Flagellar basal body rod protein FlgB</fullName>
    </recommendedName>
</protein>
<dbReference type="InterPro" id="IPR001444">
    <property type="entry name" value="Flag_bb_rod_N"/>
</dbReference>
<comment type="function">
    <text evidence="5 6">Structural component of flagellum, the bacterial motility apparatus. Part of the rod structure of flagellar basal body.</text>
</comment>
<comment type="subcellular location">
    <subcellularLocation>
        <location evidence="1 6">Bacterial flagellum basal body</location>
    </subcellularLocation>
</comment>